<evidence type="ECO:0000256" key="7">
    <source>
        <dbReference type="ARBA" id="ARBA00023160"/>
    </source>
</evidence>
<sequence length="74" mass="8314">MAVFEKVQEIIVEELGKEAEEVTLTTTFEDLDADSLDLFQVISEIEDAFDIQIDTEEGLTTVGELVAYVEEKTK</sequence>
<evidence type="ECO:0000313" key="10">
    <source>
        <dbReference type="EMBL" id="WNY48699.1"/>
    </source>
</evidence>
<dbReference type="GO" id="GO:0009245">
    <property type="term" value="P:lipid A biosynthetic process"/>
    <property type="evidence" value="ECO:0007669"/>
    <property type="project" value="TreeGrafter"/>
</dbReference>
<dbReference type="InterPro" id="IPR036736">
    <property type="entry name" value="ACP-like_sf"/>
</dbReference>
<feature type="domain" description="Carrier" evidence="9">
    <location>
        <begin position="1"/>
        <end position="73"/>
    </location>
</feature>
<evidence type="ECO:0000313" key="11">
    <source>
        <dbReference type="Proteomes" id="UP001301526"/>
    </source>
</evidence>
<name>A0AA96VHL1_9STRE</name>
<comment type="function">
    <text evidence="8">Carrier of the growing fatty acid chain in fatty acid biosynthesis.</text>
</comment>
<keyword evidence="1 8" id="KW-0596">Phosphopantetheine</keyword>
<evidence type="ECO:0000256" key="1">
    <source>
        <dbReference type="ARBA" id="ARBA00022450"/>
    </source>
</evidence>
<dbReference type="PANTHER" id="PTHR20863">
    <property type="entry name" value="ACYL CARRIER PROTEIN"/>
    <property type="match status" value="1"/>
</dbReference>
<evidence type="ECO:0000256" key="8">
    <source>
        <dbReference type="HAMAP-Rule" id="MF_01217"/>
    </source>
</evidence>
<organism evidence="10 11">
    <name type="scientific">Streptococcus iners subsp. hyiners</name>
    <dbReference type="NCBI Taxonomy" id="3028083"/>
    <lineage>
        <taxon>Bacteria</taxon>
        <taxon>Bacillati</taxon>
        <taxon>Bacillota</taxon>
        <taxon>Bacilli</taxon>
        <taxon>Lactobacillales</taxon>
        <taxon>Streptococcaceae</taxon>
        <taxon>Streptococcus</taxon>
        <taxon>Streptococcus iners</taxon>
    </lineage>
</organism>
<keyword evidence="11" id="KW-1185">Reference proteome</keyword>
<evidence type="ECO:0000259" key="9">
    <source>
        <dbReference type="PROSITE" id="PS50075"/>
    </source>
</evidence>
<dbReference type="GO" id="GO:0000035">
    <property type="term" value="F:acyl binding"/>
    <property type="evidence" value="ECO:0007669"/>
    <property type="project" value="TreeGrafter"/>
</dbReference>
<dbReference type="InterPro" id="IPR009081">
    <property type="entry name" value="PP-bd_ACP"/>
</dbReference>
<dbReference type="HAMAP" id="MF_01217">
    <property type="entry name" value="Acyl_carrier"/>
    <property type="match status" value="1"/>
</dbReference>
<comment type="pathway">
    <text evidence="8">Lipid metabolism; fatty acid biosynthesis.</text>
</comment>
<accession>A0AA96VHL1</accession>
<keyword evidence="4 8" id="KW-0597">Phosphoprotein</keyword>
<dbReference type="GO" id="GO:0016020">
    <property type="term" value="C:membrane"/>
    <property type="evidence" value="ECO:0007669"/>
    <property type="project" value="GOC"/>
</dbReference>
<keyword evidence="7 8" id="KW-0275">Fatty acid biosynthesis</keyword>
<gene>
    <name evidence="8" type="primary">acpP</name>
    <name evidence="10" type="ORF">PW220_08185</name>
</gene>
<comment type="PTM">
    <text evidence="8">4'-phosphopantetheine is transferred from CoA to a specific serine of apo-ACP by AcpS. This modification is essential for activity because fatty acids are bound in thioester linkage to the sulfhydryl of the prosthetic group.</text>
</comment>
<comment type="similarity">
    <text evidence="8">Belongs to the acyl carrier protein (ACP) family.</text>
</comment>
<proteinExistence type="inferred from homology"/>
<protein>
    <recommendedName>
        <fullName evidence="8">Acyl carrier protein</fullName>
        <shortName evidence="8">ACP</shortName>
    </recommendedName>
</protein>
<keyword evidence="2 8" id="KW-0963">Cytoplasm</keyword>
<dbReference type="AlphaFoldDB" id="A0AA96VHL1"/>
<evidence type="ECO:0000256" key="6">
    <source>
        <dbReference type="ARBA" id="ARBA00023098"/>
    </source>
</evidence>
<dbReference type="PANTHER" id="PTHR20863:SF62">
    <property type="entry name" value="ACYL CARRIER PROTEIN"/>
    <property type="match status" value="1"/>
</dbReference>
<dbReference type="Pfam" id="PF00550">
    <property type="entry name" value="PP-binding"/>
    <property type="match status" value="1"/>
</dbReference>
<dbReference type="NCBIfam" id="NF002150">
    <property type="entry name" value="PRK00982.1-4"/>
    <property type="match status" value="1"/>
</dbReference>
<evidence type="ECO:0000256" key="5">
    <source>
        <dbReference type="ARBA" id="ARBA00022832"/>
    </source>
</evidence>
<keyword evidence="3 8" id="KW-0444">Lipid biosynthesis</keyword>
<dbReference type="RefSeq" id="WP_105148826.1">
    <property type="nucleotide sequence ID" value="NZ_CP118734.1"/>
</dbReference>
<dbReference type="InterPro" id="IPR003231">
    <property type="entry name" value="ACP"/>
</dbReference>
<dbReference type="EMBL" id="CP118734">
    <property type="protein sequence ID" value="WNY48699.1"/>
    <property type="molecule type" value="Genomic_DNA"/>
</dbReference>
<dbReference type="GO" id="GO:0005829">
    <property type="term" value="C:cytosol"/>
    <property type="evidence" value="ECO:0007669"/>
    <property type="project" value="TreeGrafter"/>
</dbReference>
<keyword evidence="5 8" id="KW-0276">Fatty acid metabolism</keyword>
<dbReference type="Gene3D" id="1.10.1200.10">
    <property type="entry name" value="ACP-like"/>
    <property type="match status" value="1"/>
</dbReference>
<dbReference type="GO" id="GO:0000036">
    <property type="term" value="F:acyl carrier activity"/>
    <property type="evidence" value="ECO:0007669"/>
    <property type="project" value="UniProtKB-UniRule"/>
</dbReference>
<dbReference type="PROSITE" id="PS50075">
    <property type="entry name" value="CARRIER"/>
    <property type="match status" value="1"/>
</dbReference>
<evidence type="ECO:0000256" key="2">
    <source>
        <dbReference type="ARBA" id="ARBA00022490"/>
    </source>
</evidence>
<comment type="subcellular location">
    <subcellularLocation>
        <location evidence="8">Cytoplasm</location>
    </subcellularLocation>
</comment>
<feature type="modified residue" description="O-(pantetheine 4'-phosphoryl)serine" evidence="8">
    <location>
        <position position="35"/>
    </location>
</feature>
<dbReference type="Proteomes" id="UP001301526">
    <property type="component" value="Chromosome"/>
</dbReference>
<dbReference type="SUPFAM" id="SSF47336">
    <property type="entry name" value="ACP-like"/>
    <property type="match status" value="1"/>
</dbReference>
<reference evidence="10 11" key="1">
    <citation type="submission" date="2023-02" db="EMBL/GenBank/DDBJ databases">
        <title>Streptococcus sp. Genome Sequencing and Assembly.</title>
        <authorList>
            <person name="Shore S.M."/>
            <person name="Nicholson T.L."/>
        </authorList>
    </citation>
    <scope>NUCLEOTIDE SEQUENCE [LARGE SCALE GENOMIC DNA]</scope>
    <source>
        <strain evidence="10 11">29892</strain>
    </source>
</reference>
<evidence type="ECO:0000256" key="3">
    <source>
        <dbReference type="ARBA" id="ARBA00022516"/>
    </source>
</evidence>
<evidence type="ECO:0000256" key="4">
    <source>
        <dbReference type="ARBA" id="ARBA00022553"/>
    </source>
</evidence>
<keyword evidence="6 8" id="KW-0443">Lipid metabolism</keyword>